<dbReference type="InterPro" id="IPR029000">
    <property type="entry name" value="Cyclophilin-like_dom_sf"/>
</dbReference>
<protein>
    <submittedName>
        <fullName evidence="5">Peptidylprolyl isomerase</fullName>
    </submittedName>
</protein>
<dbReference type="Gene3D" id="2.40.100.10">
    <property type="entry name" value="Cyclophilin-like"/>
    <property type="match status" value="1"/>
</dbReference>
<dbReference type="PROSITE" id="PS51257">
    <property type="entry name" value="PROKAR_LIPOPROTEIN"/>
    <property type="match status" value="1"/>
</dbReference>
<keyword evidence="3" id="KW-0732">Signal</keyword>
<keyword evidence="5" id="KW-0413">Isomerase</keyword>
<sequence length="250" mass="25621">MRANGVLFVPLLALSALALTACSTTVTGGTAQGRPLSASHAAGPGSTSAAAGNGVDCRYTVPTETPDANTKAATKDVGVPPAKAKNSGKAVMRLTTNLGPIVVDMDAKAAPCAVASFNYLAGKHFFDNTKCHRLTTAGIWVLQCGDPSATGYGGPTYRYAEENLTVPYTRGVVAIANTGQPASSASQFFINYRDNTNLDPLYTVLGTVTTGMDIVDKVAAGGATSSDPNSPTDGTPKVEIVLQQVTVSYA</sequence>
<evidence type="ECO:0000256" key="2">
    <source>
        <dbReference type="SAM" id="MobiDB-lite"/>
    </source>
</evidence>
<dbReference type="Proteomes" id="UP001500620">
    <property type="component" value="Unassembled WGS sequence"/>
</dbReference>
<dbReference type="EMBL" id="BAABAT010000052">
    <property type="protein sequence ID" value="GAA4262436.1"/>
    <property type="molecule type" value="Genomic_DNA"/>
</dbReference>
<dbReference type="PANTHER" id="PTHR45625:SF3">
    <property type="entry name" value="PEPTIDYL-PROLYL CIS-TRANS ISOMERASE B-RELATED"/>
    <property type="match status" value="1"/>
</dbReference>
<dbReference type="PANTHER" id="PTHR45625">
    <property type="entry name" value="PEPTIDYL-PROLYL CIS-TRANS ISOMERASE-RELATED"/>
    <property type="match status" value="1"/>
</dbReference>
<dbReference type="GO" id="GO:0016853">
    <property type="term" value="F:isomerase activity"/>
    <property type="evidence" value="ECO:0007669"/>
    <property type="project" value="UniProtKB-KW"/>
</dbReference>
<accession>A0ABP8DRD4</accession>
<dbReference type="Pfam" id="PF00160">
    <property type="entry name" value="Pro_isomerase"/>
    <property type="match status" value="1"/>
</dbReference>
<proteinExistence type="predicted"/>
<dbReference type="InterPro" id="IPR044666">
    <property type="entry name" value="Cyclophilin_A-like"/>
</dbReference>
<evidence type="ECO:0000313" key="5">
    <source>
        <dbReference type="EMBL" id="GAA4262436.1"/>
    </source>
</evidence>
<reference evidence="6" key="1">
    <citation type="journal article" date="2019" name="Int. J. Syst. Evol. Microbiol.">
        <title>The Global Catalogue of Microorganisms (GCM) 10K type strain sequencing project: providing services to taxonomists for standard genome sequencing and annotation.</title>
        <authorList>
            <consortium name="The Broad Institute Genomics Platform"/>
            <consortium name="The Broad Institute Genome Sequencing Center for Infectious Disease"/>
            <person name="Wu L."/>
            <person name="Ma J."/>
        </authorList>
    </citation>
    <scope>NUCLEOTIDE SEQUENCE [LARGE SCALE GENOMIC DNA]</scope>
    <source>
        <strain evidence="6">JCM 17441</strain>
    </source>
</reference>
<dbReference type="RefSeq" id="WP_345140151.1">
    <property type="nucleotide sequence ID" value="NZ_BAABAT010000052.1"/>
</dbReference>
<evidence type="ECO:0000313" key="6">
    <source>
        <dbReference type="Proteomes" id="UP001500620"/>
    </source>
</evidence>
<evidence type="ECO:0000256" key="3">
    <source>
        <dbReference type="SAM" id="SignalP"/>
    </source>
</evidence>
<feature type="compositionally biased region" description="Low complexity" evidence="2">
    <location>
        <begin position="37"/>
        <end position="50"/>
    </location>
</feature>
<dbReference type="PROSITE" id="PS50072">
    <property type="entry name" value="CSA_PPIASE_2"/>
    <property type="match status" value="1"/>
</dbReference>
<evidence type="ECO:0000259" key="4">
    <source>
        <dbReference type="PROSITE" id="PS50072"/>
    </source>
</evidence>
<dbReference type="CDD" id="cd00317">
    <property type="entry name" value="cyclophilin"/>
    <property type="match status" value="1"/>
</dbReference>
<dbReference type="SUPFAM" id="SSF50891">
    <property type="entry name" value="Cyclophilin-like"/>
    <property type="match status" value="1"/>
</dbReference>
<comment type="function">
    <text evidence="1">PPIases accelerate the folding of proteins. It catalyzes the cis-trans isomerization of proline imidic peptide bonds in oligopeptides.</text>
</comment>
<name>A0ABP8DRD4_9ACTN</name>
<organism evidence="5 6">
    <name type="scientific">Dactylosporangium darangshiense</name>
    <dbReference type="NCBI Taxonomy" id="579108"/>
    <lineage>
        <taxon>Bacteria</taxon>
        <taxon>Bacillati</taxon>
        <taxon>Actinomycetota</taxon>
        <taxon>Actinomycetes</taxon>
        <taxon>Micromonosporales</taxon>
        <taxon>Micromonosporaceae</taxon>
        <taxon>Dactylosporangium</taxon>
    </lineage>
</organism>
<feature type="region of interest" description="Disordered" evidence="2">
    <location>
        <begin position="30"/>
        <end position="50"/>
    </location>
</feature>
<feature type="domain" description="PPIase cyclophilin-type" evidence="4">
    <location>
        <begin position="96"/>
        <end position="247"/>
    </location>
</feature>
<comment type="caution">
    <text evidence="5">The sequence shown here is derived from an EMBL/GenBank/DDBJ whole genome shotgun (WGS) entry which is preliminary data.</text>
</comment>
<dbReference type="InterPro" id="IPR002130">
    <property type="entry name" value="Cyclophilin-type_PPIase_dom"/>
</dbReference>
<feature type="region of interest" description="Disordered" evidence="2">
    <location>
        <begin position="64"/>
        <end position="84"/>
    </location>
</feature>
<keyword evidence="6" id="KW-1185">Reference proteome</keyword>
<gene>
    <name evidence="5" type="ORF">GCM10022255_099040</name>
</gene>
<evidence type="ECO:0000256" key="1">
    <source>
        <dbReference type="ARBA" id="ARBA00002388"/>
    </source>
</evidence>
<feature type="chain" id="PRO_5045240785" evidence="3">
    <location>
        <begin position="19"/>
        <end position="250"/>
    </location>
</feature>
<feature type="signal peptide" evidence="3">
    <location>
        <begin position="1"/>
        <end position="18"/>
    </location>
</feature>